<sequence length="166" mass="17738">MNSPGGASPAPKPNPPRNKTTSATTVQSTVNNKSTPPFMRGNSAGGNLGQVSNQKTASPKPTVSSRRRLSEMRNVGGVGANSSLDRCASMPKPNGAWRPVKKTAEEIVLDKLEVNWSVTTIREVFQQNKDTKPAKIDTLFGVEQNFTKQRAVATATIAGKGKPFMT</sequence>
<evidence type="ECO:0000313" key="2">
    <source>
        <dbReference type="Proteomes" id="UP000887574"/>
    </source>
</evidence>
<feature type="compositionally biased region" description="Polar residues" evidence="1">
    <location>
        <begin position="17"/>
        <end position="35"/>
    </location>
</feature>
<proteinExistence type="predicted"/>
<reference evidence="3" key="1">
    <citation type="submission" date="2022-11" db="UniProtKB">
        <authorList>
            <consortium name="WormBaseParasite"/>
        </authorList>
    </citation>
    <scope>IDENTIFICATION</scope>
</reference>
<evidence type="ECO:0000313" key="3">
    <source>
        <dbReference type="WBParaSite" id="jg12883"/>
    </source>
</evidence>
<accession>A0A915CUU3</accession>
<dbReference type="WBParaSite" id="jg12883">
    <property type="protein sequence ID" value="jg12883"/>
    <property type="gene ID" value="jg12883"/>
</dbReference>
<organism evidence="2 3">
    <name type="scientific">Ditylenchus dipsaci</name>
    <dbReference type="NCBI Taxonomy" id="166011"/>
    <lineage>
        <taxon>Eukaryota</taxon>
        <taxon>Metazoa</taxon>
        <taxon>Ecdysozoa</taxon>
        <taxon>Nematoda</taxon>
        <taxon>Chromadorea</taxon>
        <taxon>Rhabditida</taxon>
        <taxon>Tylenchina</taxon>
        <taxon>Tylenchomorpha</taxon>
        <taxon>Sphaerularioidea</taxon>
        <taxon>Anguinidae</taxon>
        <taxon>Anguininae</taxon>
        <taxon>Ditylenchus</taxon>
    </lineage>
</organism>
<protein>
    <submittedName>
        <fullName evidence="3">Uncharacterized protein</fullName>
    </submittedName>
</protein>
<dbReference type="Proteomes" id="UP000887574">
    <property type="component" value="Unplaced"/>
</dbReference>
<feature type="compositionally biased region" description="Polar residues" evidence="1">
    <location>
        <begin position="49"/>
        <end position="64"/>
    </location>
</feature>
<evidence type="ECO:0000256" key="1">
    <source>
        <dbReference type="SAM" id="MobiDB-lite"/>
    </source>
</evidence>
<feature type="region of interest" description="Disordered" evidence="1">
    <location>
        <begin position="1"/>
        <end position="97"/>
    </location>
</feature>
<keyword evidence="2" id="KW-1185">Reference proteome</keyword>
<name>A0A915CUU3_9BILA</name>
<dbReference type="AlphaFoldDB" id="A0A915CUU3"/>